<dbReference type="Proteomes" id="UP000656987">
    <property type="component" value="Segment"/>
</dbReference>
<proteinExistence type="predicted"/>
<gene>
    <name evidence="2" type="ORF">EVB52_081</name>
</gene>
<dbReference type="EMBL" id="MN988483">
    <property type="protein sequence ID" value="QIG67782.1"/>
    <property type="molecule type" value="Genomic_DNA"/>
</dbReference>
<accession>A0A7S5QX97</accession>
<reference evidence="2" key="1">
    <citation type="submission" date="2020-01" db="EMBL/GenBank/DDBJ databases">
        <title>Patterns of diversity and host range of bacteriophage communities associated with bean-nodulatin bacteria.</title>
        <authorList>
            <person name="Vann Cauwenberghe J."/>
            <person name="Santamaria R.I."/>
            <person name="Bustos P."/>
            <person name="Juarez S."/>
            <person name="Gonzalez V."/>
        </authorList>
    </citation>
    <scope>NUCLEOTIDE SEQUENCE</scope>
</reference>
<feature type="region of interest" description="Disordered" evidence="1">
    <location>
        <begin position="1"/>
        <end position="29"/>
    </location>
</feature>
<sequence length="216" mass="23732">MTVLDPANATGSEEPKVEAQGTSETPEVNELDMLKSRAKLMGIPFSPNVKDPQVLKDKIAAKLAGEEEETQKGPVSPELTSEITVSDKPKTIDEIRKEMLAENMKLLRVRITNMDPKKRNLPGEILSVGNDVMGVVRKFIPYGEVTDGGYHIPYILYKALIKRKFLDIKVSKNSKGQEQVTQRWVKEFAIDILPPLTTGEMAKLAAAQAAMGGVGD</sequence>
<evidence type="ECO:0000313" key="3">
    <source>
        <dbReference type="Proteomes" id="UP000656987"/>
    </source>
</evidence>
<keyword evidence="3" id="KW-1185">Reference proteome</keyword>
<organism evidence="2 3">
    <name type="scientific">Rhizobium phage RHph_Y38</name>
    <dbReference type="NCBI Taxonomy" id="2509781"/>
    <lineage>
        <taxon>Viruses</taxon>
        <taxon>Duplodnaviria</taxon>
        <taxon>Heunggongvirae</taxon>
        <taxon>Uroviricota</taxon>
        <taxon>Caudoviricetes</taxon>
        <taxon>Schitoviridae</taxon>
        <taxon>Demetervirinae</taxon>
        <taxon>Acanvirus</taxon>
        <taxon>Acanvirus Y38</taxon>
    </lineage>
</organism>
<evidence type="ECO:0000256" key="1">
    <source>
        <dbReference type="SAM" id="MobiDB-lite"/>
    </source>
</evidence>
<evidence type="ECO:0000313" key="2">
    <source>
        <dbReference type="EMBL" id="QIG67782.1"/>
    </source>
</evidence>
<name>A0A7S5QX97_9CAUD</name>
<protein>
    <submittedName>
        <fullName evidence="2">Uncharacterized protein</fullName>
    </submittedName>
</protein>